<protein>
    <recommendedName>
        <fullName evidence="4">DUF3592 domain-containing protein</fullName>
    </recommendedName>
</protein>
<reference evidence="2" key="1">
    <citation type="submission" date="2022-10" db="EMBL/GenBank/DDBJ databases">
        <title>YIM 151497 complete genome.</title>
        <authorList>
            <person name="Chen X."/>
        </authorList>
    </citation>
    <scope>NUCLEOTIDE SEQUENCE</scope>
    <source>
        <strain evidence="2">YIM 151497</strain>
    </source>
</reference>
<feature type="transmembrane region" description="Helical" evidence="1">
    <location>
        <begin position="12"/>
        <end position="32"/>
    </location>
</feature>
<keyword evidence="1" id="KW-0472">Membrane</keyword>
<evidence type="ECO:0000313" key="3">
    <source>
        <dbReference type="Proteomes" id="UP001163882"/>
    </source>
</evidence>
<dbReference type="Proteomes" id="UP001163882">
    <property type="component" value="Chromosome"/>
</dbReference>
<sequence>MIESVTNWIAENWTHIAPLFAVALAWILSRYFTAAPKLKYGRANNSFHSLALPEDNRANIYCEKLYFQNIGGKAATNVQISFRNAPTDISTYPPLQYETAQGKDGHFFLMIPSIAPKELIIIDTIHVNAPTAEIIAVRCSEGSGKEVPFWVLRRYGRIATFLVFGTMLLGAYYALVLLFQFFAAVFVSQA</sequence>
<keyword evidence="3" id="KW-1185">Reference proteome</keyword>
<accession>A0ABY6IN43</accession>
<evidence type="ECO:0008006" key="4">
    <source>
        <dbReference type="Google" id="ProtNLM"/>
    </source>
</evidence>
<gene>
    <name evidence="2" type="ORF">OF122_18650</name>
</gene>
<evidence type="ECO:0000256" key="1">
    <source>
        <dbReference type="SAM" id="Phobius"/>
    </source>
</evidence>
<dbReference type="RefSeq" id="WP_264225672.1">
    <property type="nucleotide sequence ID" value="NZ_CP107716.1"/>
</dbReference>
<keyword evidence="1" id="KW-0812">Transmembrane</keyword>
<feature type="transmembrane region" description="Helical" evidence="1">
    <location>
        <begin position="161"/>
        <end position="187"/>
    </location>
</feature>
<dbReference type="EMBL" id="CP107716">
    <property type="protein sequence ID" value="UYQ72028.1"/>
    <property type="molecule type" value="Genomic_DNA"/>
</dbReference>
<keyword evidence="1" id="KW-1133">Transmembrane helix</keyword>
<evidence type="ECO:0000313" key="2">
    <source>
        <dbReference type="EMBL" id="UYQ72028.1"/>
    </source>
</evidence>
<name>A0ABY6IN43_9HYPH</name>
<proteinExistence type="predicted"/>
<organism evidence="2 3">
    <name type="scientific">Pelagibacterium flavum</name>
    <dbReference type="NCBI Taxonomy" id="2984530"/>
    <lineage>
        <taxon>Bacteria</taxon>
        <taxon>Pseudomonadati</taxon>
        <taxon>Pseudomonadota</taxon>
        <taxon>Alphaproteobacteria</taxon>
        <taxon>Hyphomicrobiales</taxon>
        <taxon>Devosiaceae</taxon>
        <taxon>Pelagibacterium</taxon>
    </lineage>
</organism>